<keyword evidence="1" id="KW-0472">Membrane</keyword>
<dbReference type="EMBL" id="CAADRP010001863">
    <property type="protein sequence ID" value="VFU54886.1"/>
    <property type="molecule type" value="Genomic_DNA"/>
</dbReference>
<feature type="transmembrane region" description="Helical" evidence="1">
    <location>
        <begin position="12"/>
        <end position="33"/>
    </location>
</feature>
<gene>
    <name evidence="2" type="ORF">SVIM_LOCUS386562</name>
</gene>
<name>A0A6N2MNB0_SALVM</name>
<evidence type="ECO:0000256" key="1">
    <source>
        <dbReference type="SAM" id="Phobius"/>
    </source>
</evidence>
<dbReference type="AlphaFoldDB" id="A0A6N2MNB0"/>
<reference evidence="2" key="1">
    <citation type="submission" date="2019-03" db="EMBL/GenBank/DDBJ databases">
        <authorList>
            <person name="Mank J."/>
            <person name="Almeida P."/>
        </authorList>
    </citation>
    <scope>NUCLEOTIDE SEQUENCE</scope>
    <source>
        <strain evidence="2">78183</strain>
    </source>
</reference>
<sequence length="102" mass="11974">MTRTNREMVQIFFLFSAPLLAFFNGFLCLYISFEEVHCSEGLIWMLSVKLFTARARRRFQRVGGSLRYCSRNCVKLLICNCNHGARSELPWRRDGKGLEFEL</sequence>
<proteinExistence type="predicted"/>
<keyword evidence="1" id="KW-0812">Transmembrane</keyword>
<organism evidence="2">
    <name type="scientific">Salix viminalis</name>
    <name type="common">Common osier</name>
    <name type="synonym">Basket willow</name>
    <dbReference type="NCBI Taxonomy" id="40686"/>
    <lineage>
        <taxon>Eukaryota</taxon>
        <taxon>Viridiplantae</taxon>
        <taxon>Streptophyta</taxon>
        <taxon>Embryophyta</taxon>
        <taxon>Tracheophyta</taxon>
        <taxon>Spermatophyta</taxon>
        <taxon>Magnoliopsida</taxon>
        <taxon>eudicotyledons</taxon>
        <taxon>Gunneridae</taxon>
        <taxon>Pentapetalae</taxon>
        <taxon>rosids</taxon>
        <taxon>fabids</taxon>
        <taxon>Malpighiales</taxon>
        <taxon>Salicaceae</taxon>
        <taxon>Saliceae</taxon>
        <taxon>Salix</taxon>
    </lineage>
</organism>
<accession>A0A6N2MNB0</accession>
<evidence type="ECO:0000313" key="2">
    <source>
        <dbReference type="EMBL" id="VFU54886.1"/>
    </source>
</evidence>
<keyword evidence="1" id="KW-1133">Transmembrane helix</keyword>
<protein>
    <submittedName>
        <fullName evidence="2">Uncharacterized protein</fullName>
    </submittedName>
</protein>